<dbReference type="Pfam" id="PF00651">
    <property type="entry name" value="BTB"/>
    <property type="match status" value="1"/>
</dbReference>
<dbReference type="SUPFAM" id="SSF54695">
    <property type="entry name" value="POZ domain"/>
    <property type="match status" value="1"/>
</dbReference>
<accession>A0AAD4MTZ2</accession>
<keyword evidence="3" id="KW-1185">Reference proteome</keyword>
<gene>
    <name evidence="2" type="ORF">DdX_14687</name>
</gene>
<name>A0AAD4MTZ2_9BILA</name>
<dbReference type="PANTHER" id="PTHR22744:SF17">
    <property type="entry name" value="BTB DOMAIN-CONTAINING PROTEIN"/>
    <property type="match status" value="1"/>
</dbReference>
<dbReference type="AlphaFoldDB" id="A0AAD4MTZ2"/>
<feature type="domain" description="BTB" evidence="1">
    <location>
        <begin position="112"/>
        <end position="180"/>
    </location>
</feature>
<evidence type="ECO:0000313" key="2">
    <source>
        <dbReference type="EMBL" id="KAI1703748.1"/>
    </source>
</evidence>
<dbReference type="PANTHER" id="PTHR22744">
    <property type="entry name" value="HELIX LOOP HELIX PROTEIN 21-RELATED"/>
    <property type="match status" value="1"/>
</dbReference>
<dbReference type="SMART" id="SM00225">
    <property type="entry name" value="BTB"/>
    <property type="match status" value="1"/>
</dbReference>
<dbReference type="PROSITE" id="PS50097">
    <property type="entry name" value="BTB"/>
    <property type="match status" value="1"/>
</dbReference>
<protein>
    <submittedName>
        <fullName evidence="2">BTB/POZ domain-containing protein</fullName>
    </submittedName>
</protein>
<evidence type="ECO:0000259" key="1">
    <source>
        <dbReference type="PROSITE" id="PS50097"/>
    </source>
</evidence>
<dbReference type="EMBL" id="JAKKPZ010000077">
    <property type="protein sequence ID" value="KAI1703748.1"/>
    <property type="molecule type" value="Genomic_DNA"/>
</dbReference>
<dbReference type="InterPro" id="IPR011333">
    <property type="entry name" value="SKP1/BTB/POZ_sf"/>
</dbReference>
<proteinExistence type="predicted"/>
<dbReference type="Gene3D" id="3.30.710.10">
    <property type="entry name" value="Potassium Channel Kv1.1, Chain A"/>
    <property type="match status" value="1"/>
</dbReference>
<organism evidence="2 3">
    <name type="scientific">Ditylenchus destructor</name>
    <dbReference type="NCBI Taxonomy" id="166010"/>
    <lineage>
        <taxon>Eukaryota</taxon>
        <taxon>Metazoa</taxon>
        <taxon>Ecdysozoa</taxon>
        <taxon>Nematoda</taxon>
        <taxon>Chromadorea</taxon>
        <taxon>Rhabditida</taxon>
        <taxon>Tylenchina</taxon>
        <taxon>Tylenchomorpha</taxon>
        <taxon>Sphaerularioidea</taxon>
        <taxon>Anguinidae</taxon>
        <taxon>Anguininae</taxon>
        <taxon>Ditylenchus</taxon>
    </lineage>
</organism>
<dbReference type="Proteomes" id="UP001201812">
    <property type="component" value="Unassembled WGS sequence"/>
</dbReference>
<reference evidence="2" key="1">
    <citation type="submission" date="2022-01" db="EMBL/GenBank/DDBJ databases">
        <title>Genome Sequence Resource for Two Populations of Ditylenchus destructor, the Migratory Endoparasitic Phytonematode.</title>
        <authorList>
            <person name="Zhang H."/>
            <person name="Lin R."/>
            <person name="Xie B."/>
        </authorList>
    </citation>
    <scope>NUCLEOTIDE SEQUENCE</scope>
    <source>
        <strain evidence="2">BazhouSP</strain>
    </source>
</reference>
<sequence length="242" mass="26988">MSDYTEFVIAAEDELAGPQGRKICLYNAIWESSEVSSSGIAAVSCKKLLPEIETCHAEVLFISSGATINKRVWKHFKVGDSVATAGWNDSVVIRALEEKQKILKEFDSRSAADVTFVVNDEECIGDRKLLAAVSPVFNAMLYGKFAEAQQDRIVLEGIESAEIFKDFLLAVSPLRIQPNPSNVTALLKLAHQYDIPFLARNCEDHLMHCYEISSIDRLFLAEKYGLNALKLRITHGLKYSSR</sequence>
<evidence type="ECO:0000313" key="3">
    <source>
        <dbReference type="Proteomes" id="UP001201812"/>
    </source>
</evidence>
<dbReference type="InterPro" id="IPR000210">
    <property type="entry name" value="BTB/POZ_dom"/>
</dbReference>
<comment type="caution">
    <text evidence="2">The sequence shown here is derived from an EMBL/GenBank/DDBJ whole genome shotgun (WGS) entry which is preliminary data.</text>
</comment>